<keyword evidence="2" id="KW-0732">Signal</keyword>
<evidence type="ECO:0000313" key="4">
    <source>
        <dbReference type="Proteomes" id="UP001501083"/>
    </source>
</evidence>
<organism evidence="3 4">
    <name type="scientific">Lysobacter panacisoli</name>
    <dbReference type="NCBI Taxonomy" id="1255263"/>
    <lineage>
        <taxon>Bacteria</taxon>
        <taxon>Pseudomonadati</taxon>
        <taxon>Pseudomonadota</taxon>
        <taxon>Gammaproteobacteria</taxon>
        <taxon>Lysobacterales</taxon>
        <taxon>Lysobacteraceae</taxon>
        <taxon>Lysobacter</taxon>
    </lineage>
</organism>
<comment type="caution">
    <text evidence="3">The sequence shown here is derived from an EMBL/GenBank/DDBJ whole genome shotgun (WGS) entry which is preliminary data.</text>
</comment>
<evidence type="ECO:0000256" key="1">
    <source>
        <dbReference type="SAM" id="MobiDB-lite"/>
    </source>
</evidence>
<keyword evidence="4" id="KW-1185">Reference proteome</keyword>
<proteinExistence type="predicted"/>
<protein>
    <submittedName>
        <fullName evidence="3">DUF3011 domain-containing protein</fullName>
    </submittedName>
</protein>
<gene>
    <name evidence="3" type="ORF">GCM10025759_12630</name>
</gene>
<evidence type="ECO:0000256" key="2">
    <source>
        <dbReference type="SAM" id="SignalP"/>
    </source>
</evidence>
<accession>A0ABP9L8D3</accession>
<reference evidence="4" key="1">
    <citation type="journal article" date="2019" name="Int. J. Syst. Evol. Microbiol.">
        <title>The Global Catalogue of Microorganisms (GCM) 10K type strain sequencing project: providing services to taxonomists for standard genome sequencing and annotation.</title>
        <authorList>
            <consortium name="The Broad Institute Genomics Platform"/>
            <consortium name="The Broad Institute Genome Sequencing Center for Infectious Disease"/>
            <person name="Wu L."/>
            <person name="Ma J."/>
        </authorList>
    </citation>
    <scope>NUCLEOTIDE SEQUENCE [LARGE SCALE GENOMIC DNA]</scope>
    <source>
        <strain evidence="4">JCM 19212</strain>
    </source>
</reference>
<sequence>MSMGLRRGFALLLALPVLSWVGPAAAQYANGERQTVRCDSNDSRYRECPADTRGGVRLERQYSKSACIEGRSWGYDRRGVWVNNGCRAEFALGRRGNGNGGGWNGDDRGETVRCDSNDSRYKQCPIDGRRVVLVRQHSKTACIEGRNWGVGRGFVWVDGGCRAEFASNGYGGGQGGGWDGGHGGGQGGGWGGGHGGGQGGGWGSAQTLYCGSDNHRQRRCNFSIRRDARLVRQTSKAACIEGNSWGWDRNGVWVTSGCRGEFQAF</sequence>
<dbReference type="Pfam" id="PF11218">
    <property type="entry name" value="DUF3011"/>
    <property type="match status" value="1"/>
</dbReference>
<evidence type="ECO:0000313" key="3">
    <source>
        <dbReference type="EMBL" id="GAA5072554.1"/>
    </source>
</evidence>
<dbReference type="InterPro" id="IPR021381">
    <property type="entry name" value="DUF3011"/>
</dbReference>
<dbReference type="RefSeq" id="WP_199244519.1">
    <property type="nucleotide sequence ID" value="NZ_BAABKY010000002.1"/>
</dbReference>
<feature type="signal peptide" evidence="2">
    <location>
        <begin position="1"/>
        <end position="26"/>
    </location>
</feature>
<name>A0ABP9L8D3_9GAMM</name>
<feature type="chain" id="PRO_5045746381" evidence="2">
    <location>
        <begin position="27"/>
        <end position="265"/>
    </location>
</feature>
<feature type="region of interest" description="Disordered" evidence="1">
    <location>
        <begin position="177"/>
        <end position="199"/>
    </location>
</feature>
<dbReference type="EMBL" id="BAABKY010000002">
    <property type="protein sequence ID" value="GAA5072554.1"/>
    <property type="molecule type" value="Genomic_DNA"/>
</dbReference>
<dbReference type="Proteomes" id="UP001501083">
    <property type="component" value="Unassembled WGS sequence"/>
</dbReference>